<evidence type="ECO:0000313" key="2">
    <source>
        <dbReference type="EMBL" id="SPN98538.1"/>
    </source>
</evidence>
<dbReference type="Proteomes" id="UP001187682">
    <property type="component" value="Unassembled WGS sequence"/>
</dbReference>
<feature type="region of interest" description="Disordered" evidence="1">
    <location>
        <begin position="56"/>
        <end position="81"/>
    </location>
</feature>
<evidence type="ECO:0000313" key="3">
    <source>
        <dbReference type="Proteomes" id="UP001187682"/>
    </source>
</evidence>
<gene>
    <name evidence="2" type="ORF">DNG_01584</name>
</gene>
<dbReference type="AlphaFoldDB" id="A0AAE8SSC9"/>
<sequence length="158" mass="17445">MELDGEFKKPAAPAPQPEVSRPPKPDPSNPFGVLDSSDRLQMLFGKYPRLPEQLLKIHEATQPPSSTTTPRAGRPSESRRLENEMWSRAMGIQRGKEALQRARGAAGEDGEGVREYQALVLQLLSSGEGEHAVTRRLGERDEELLRNFVAAETAGSRD</sequence>
<reference evidence="2" key="1">
    <citation type="submission" date="2018-03" db="EMBL/GenBank/DDBJ databases">
        <authorList>
            <person name="Guldener U."/>
        </authorList>
    </citation>
    <scope>NUCLEOTIDE SEQUENCE</scope>
</reference>
<organism evidence="2 3">
    <name type="scientific">Cephalotrichum gorgonifer</name>
    <dbReference type="NCBI Taxonomy" id="2041049"/>
    <lineage>
        <taxon>Eukaryota</taxon>
        <taxon>Fungi</taxon>
        <taxon>Dikarya</taxon>
        <taxon>Ascomycota</taxon>
        <taxon>Pezizomycotina</taxon>
        <taxon>Sordariomycetes</taxon>
        <taxon>Hypocreomycetidae</taxon>
        <taxon>Microascales</taxon>
        <taxon>Microascaceae</taxon>
        <taxon>Cephalotrichum</taxon>
    </lineage>
</organism>
<proteinExistence type="predicted"/>
<accession>A0AAE8SSC9</accession>
<evidence type="ECO:0000256" key="1">
    <source>
        <dbReference type="SAM" id="MobiDB-lite"/>
    </source>
</evidence>
<protein>
    <submittedName>
        <fullName evidence="2">Uncharacterized protein</fullName>
    </submittedName>
</protein>
<comment type="caution">
    <text evidence="2">The sequence shown here is derived from an EMBL/GenBank/DDBJ whole genome shotgun (WGS) entry which is preliminary data.</text>
</comment>
<name>A0AAE8SSC9_9PEZI</name>
<feature type="region of interest" description="Disordered" evidence="1">
    <location>
        <begin position="1"/>
        <end position="37"/>
    </location>
</feature>
<feature type="compositionally biased region" description="Pro residues" evidence="1">
    <location>
        <begin position="12"/>
        <end position="28"/>
    </location>
</feature>
<keyword evidence="3" id="KW-1185">Reference proteome</keyword>
<dbReference type="EMBL" id="ONZQ02000002">
    <property type="protein sequence ID" value="SPN98538.1"/>
    <property type="molecule type" value="Genomic_DNA"/>
</dbReference>